<dbReference type="EMBL" id="JACHBK010000013">
    <property type="protein sequence ID" value="MBB5538331.1"/>
    <property type="molecule type" value="Genomic_DNA"/>
</dbReference>
<organism evidence="2 3">
    <name type="scientific">Rhizobium giardinii</name>
    <dbReference type="NCBI Taxonomy" id="56731"/>
    <lineage>
        <taxon>Bacteria</taxon>
        <taxon>Pseudomonadati</taxon>
        <taxon>Pseudomonadota</taxon>
        <taxon>Alphaproteobacteria</taxon>
        <taxon>Hyphomicrobiales</taxon>
        <taxon>Rhizobiaceae</taxon>
        <taxon>Rhizobium/Agrobacterium group</taxon>
        <taxon>Rhizobium</taxon>
    </lineage>
</organism>
<sequence>MRLSTLMLCGSMLAAAPAFAQETAADAGDPALGNASGSGIGKLLSQGYEIRAAVPNGTRYIVFMQKDQSAYACEFVSLTKSRCGSIN</sequence>
<keyword evidence="1" id="KW-0732">Signal</keyword>
<evidence type="ECO:0000313" key="3">
    <source>
        <dbReference type="Proteomes" id="UP000585507"/>
    </source>
</evidence>
<name>A0A7W8UFA7_9HYPH</name>
<proteinExistence type="predicted"/>
<accession>A0A7W8UFA7</accession>
<dbReference type="Proteomes" id="UP000585507">
    <property type="component" value="Unassembled WGS sequence"/>
</dbReference>
<reference evidence="2 3" key="1">
    <citation type="submission" date="2020-08" db="EMBL/GenBank/DDBJ databases">
        <title>Genomic Encyclopedia of Type Strains, Phase IV (KMG-V): Genome sequencing to study the core and pangenomes of soil and plant-associated prokaryotes.</title>
        <authorList>
            <person name="Whitman W."/>
        </authorList>
    </citation>
    <scope>NUCLEOTIDE SEQUENCE [LARGE SCALE GENOMIC DNA]</scope>
    <source>
        <strain evidence="2 3">SEMIA 4084</strain>
    </source>
</reference>
<comment type="caution">
    <text evidence="2">The sequence shown here is derived from an EMBL/GenBank/DDBJ whole genome shotgun (WGS) entry which is preliminary data.</text>
</comment>
<gene>
    <name evidence="2" type="ORF">GGD55_005061</name>
</gene>
<dbReference type="AlphaFoldDB" id="A0A7W8UFA7"/>
<dbReference type="RefSeq" id="WP_018325971.1">
    <property type="nucleotide sequence ID" value="NZ_JACHBK010000013.1"/>
</dbReference>
<evidence type="ECO:0000256" key="1">
    <source>
        <dbReference type="SAM" id="SignalP"/>
    </source>
</evidence>
<keyword evidence="3" id="KW-1185">Reference proteome</keyword>
<protein>
    <submittedName>
        <fullName evidence="2">Uncharacterized protein</fullName>
    </submittedName>
</protein>
<feature type="signal peptide" evidence="1">
    <location>
        <begin position="1"/>
        <end position="20"/>
    </location>
</feature>
<evidence type="ECO:0000313" key="2">
    <source>
        <dbReference type="EMBL" id="MBB5538331.1"/>
    </source>
</evidence>
<feature type="chain" id="PRO_5031500395" evidence="1">
    <location>
        <begin position="21"/>
        <end position="87"/>
    </location>
</feature>